<evidence type="ECO:0000256" key="4">
    <source>
        <dbReference type="ARBA" id="ARBA00022989"/>
    </source>
</evidence>
<keyword evidence="3 6" id="KW-0812">Transmembrane</keyword>
<feature type="transmembrane region" description="Helical" evidence="6">
    <location>
        <begin position="159"/>
        <end position="178"/>
    </location>
</feature>
<feature type="transmembrane region" description="Helical" evidence="6">
    <location>
        <begin position="115"/>
        <end position="139"/>
    </location>
</feature>
<dbReference type="PANTHER" id="PTHR31465">
    <property type="entry name" value="PROTEIN RTA1-RELATED"/>
    <property type="match status" value="1"/>
</dbReference>
<keyword evidence="4 6" id="KW-1133">Transmembrane helix</keyword>
<reference evidence="7 8" key="1">
    <citation type="journal article" date="2012" name="Eukaryot. Cell">
        <title>Draft genome sequence of Wickerhamomyces ciferrii NRRL Y-1031 F-60-10.</title>
        <authorList>
            <person name="Schneider J."/>
            <person name="Andrea H."/>
            <person name="Blom J."/>
            <person name="Jaenicke S."/>
            <person name="Ruckert C."/>
            <person name="Schorsch C."/>
            <person name="Szczepanowski R."/>
            <person name="Farwick M."/>
            <person name="Goesmann A."/>
            <person name="Puhler A."/>
            <person name="Schaffer S."/>
            <person name="Tauch A."/>
            <person name="Kohler T."/>
            <person name="Brinkrolf K."/>
        </authorList>
    </citation>
    <scope>NUCLEOTIDE SEQUENCE [LARGE SCALE GENOMIC DNA]</scope>
    <source>
        <strain evidence="8">ATCC 14091 / BCRC 22168 / CBS 111 / JCM 3599 / NBRC 0793 / NRRL Y-1031 F-60-10</strain>
    </source>
</reference>
<evidence type="ECO:0000313" key="7">
    <source>
        <dbReference type="EMBL" id="CCH41200.1"/>
    </source>
</evidence>
<keyword evidence="8" id="KW-1185">Reference proteome</keyword>
<dbReference type="PANTHER" id="PTHR31465:SF1">
    <property type="entry name" value="PROTEIN RTA1-RELATED"/>
    <property type="match status" value="1"/>
</dbReference>
<comment type="similarity">
    <text evidence="2">Belongs to the lipid-translocating exporter (LTE) (TC 9.A.26.1) family.</text>
</comment>
<evidence type="ECO:0000256" key="6">
    <source>
        <dbReference type="SAM" id="Phobius"/>
    </source>
</evidence>
<dbReference type="Proteomes" id="UP000009328">
    <property type="component" value="Unassembled WGS sequence"/>
</dbReference>
<dbReference type="AlphaFoldDB" id="K0K8N6"/>
<dbReference type="InterPro" id="IPR007568">
    <property type="entry name" value="RTA1"/>
</dbReference>
<gene>
    <name evidence="7" type="ORF">BN7_737</name>
</gene>
<evidence type="ECO:0000256" key="5">
    <source>
        <dbReference type="ARBA" id="ARBA00023136"/>
    </source>
</evidence>
<feature type="transmembrane region" description="Helical" evidence="6">
    <location>
        <begin position="20"/>
        <end position="47"/>
    </location>
</feature>
<feature type="transmembrane region" description="Helical" evidence="6">
    <location>
        <begin position="292"/>
        <end position="309"/>
    </location>
</feature>
<accession>K0K8N6</accession>
<proteinExistence type="inferred from homology"/>
<organism evidence="7 8">
    <name type="scientific">Wickerhamomyces ciferrii (strain ATCC 14091 / BCRC 22168 / CBS 111 / JCM 3599 / NBRC 0793 / NRRL Y-1031 F-60-10)</name>
    <name type="common">Yeast</name>
    <name type="synonym">Pichia ciferrii</name>
    <dbReference type="NCBI Taxonomy" id="1206466"/>
    <lineage>
        <taxon>Eukaryota</taxon>
        <taxon>Fungi</taxon>
        <taxon>Dikarya</taxon>
        <taxon>Ascomycota</taxon>
        <taxon>Saccharomycotina</taxon>
        <taxon>Saccharomycetes</taxon>
        <taxon>Phaffomycetales</taxon>
        <taxon>Wickerhamomycetaceae</taxon>
        <taxon>Wickerhamomyces</taxon>
    </lineage>
</organism>
<feature type="transmembrane region" description="Helical" evidence="6">
    <location>
        <begin position="83"/>
        <end position="103"/>
    </location>
</feature>
<name>K0K8N6_WICCF</name>
<feature type="transmembrane region" description="Helical" evidence="6">
    <location>
        <begin position="198"/>
        <end position="222"/>
    </location>
</feature>
<evidence type="ECO:0000313" key="8">
    <source>
        <dbReference type="Proteomes" id="UP000009328"/>
    </source>
</evidence>
<dbReference type="STRING" id="1206466.K0K8N6"/>
<dbReference type="EMBL" id="CAIF01000013">
    <property type="protein sequence ID" value="CCH41200.1"/>
    <property type="molecule type" value="Genomic_DNA"/>
</dbReference>
<comment type="subcellular location">
    <subcellularLocation>
        <location evidence="1">Membrane</location>
        <topology evidence="1">Multi-pass membrane protein</topology>
    </subcellularLocation>
</comment>
<evidence type="ECO:0000256" key="1">
    <source>
        <dbReference type="ARBA" id="ARBA00004141"/>
    </source>
</evidence>
<evidence type="ECO:0000256" key="2">
    <source>
        <dbReference type="ARBA" id="ARBA00009969"/>
    </source>
</evidence>
<dbReference type="InParanoid" id="K0K8N6"/>
<sequence>MAENGFENFKFYYYNPSIPGGIIFTVLFGLLFFLQFGSTLYSFITIFKKRPLGYGRKLEERSNSTNQIERQAKSKFKYGGTSIIYILLPFFIGLACEFVAHIARAASHNNIESRNLYIIQTLLMLIAPPLFSATLYMTFGRLVTYVLKNEKYLLLYPKYITKICVAGDVFSLLLQAGGGGMLATVETVPSNYQLGQNIILGGLGVQILFFGFFVVVEVTYFIRLSRNLQLTSYNSTVLNGNLKRFPNKLQTWRTILLSLFICSIFVLIRSVFRIVEFKEERGGYISSNEWCIYIFDSLMMLLNGILFVSQDISSYFLKAIPITWQDQDSLVTEDTSVKELDELNQ</sequence>
<evidence type="ECO:0000256" key="3">
    <source>
        <dbReference type="ARBA" id="ARBA00022692"/>
    </source>
</evidence>
<comment type="caution">
    <text evidence="7">The sequence shown here is derived from an EMBL/GenBank/DDBJ whole genome shotgun (WGS) entry which is preliminary data.</text>
</comment>
<dbReference type="Pfam" id="PF04479">
    <property type="entry name" value="RTA1"/>
    <property type="match status" value="1"/>
</dbReference>
<dbReference type="eggNOG" id="ENOG502QURG">
    <property type="taxonomic scope" value="Eukaryota"/>
</dbReference>
<dbReference type="GO" id="GO:0016020">
    <property type="term" value="C:membrane"/>
    <property type="evidence" value="ECO:0007669"/>
    <property type="project" value="UniProtKB-SubCell"/>
</dbReference>
<feature type="transmembrane region" description="Helical" evidence="6">
    <location>
        <begin position="252"/>
        <end position="272"/>
    </location>
</feature>
<protein>
    <submittedName>
        <fullName evidence="7">Membrane protein</fullName>
    </submittedName>
</protein>
<keyword evidence="5 6" id="KW-0472">Membrane</keyword>
<dbReference type="FunCoup" id="K0K8N6">
    <property type="interactions" value="45"/>
</dbReference>
<dbReference type="HOGENOM" id="CLU_033465_3_1_1"/>